<dbReference type="Proteomes" id="UP001055111">
    <property type="component" value="Unassembled WGS sequence"/>
</dbReference>
<gene>
    <name evidence="1" type="ORF">CBA19CS42_40525</name>
</gene>
<protein>
    <recommendedName>
        <fullName evidence="3">Alpha/beta hydrolase family protein</fullName>
    </recommendedName>
</protein>
<organism evidence="1 2">
    <name type="scientific">Caballeronia novacaledonica</name>
    <dbReference type="NCBI Taxonomy" id="1544861"/>
    <lineage>
        <taxon>Bacteria</taxon>
        <taxon>Pseudomonadati</taxon>
        <taxon>Pseudomonadota</taxon>
        <taxon>Betaproteobacteria</taxon>
        <taxon>Burkholderiales</taxon>
        <taxon>Burkholderiaceae</taxon>
        <taxon>Caballeronia</taxon>
    </lineage>
</organism>
<comment type="caution">
    <text evidence="1">The sequence shown here is derived from an EMBL/GenBank/DDBJ whole genome shotgun (WGS) entry which is preliminary data.</text>
</comment>
<dbReference type="InterPro" id="IPR029058">
    <property type="entry name" value="AB_hydrolase_fold"/>
</dbReference>
<proteinExistence type="predicted"/>
<name>A0AA37MKI1_9BURK</name>
<dbReference type="RefSeq" id="WP_238218462.1">
    <property type="nucleotide sequence ID" value="NZ_BPUS01000053.1"/>
</dbReference>
<evidence type="ECO:0000313" key="2">
    <source>
        <dbReference type="Proteomes" id="UP001055111"/>
    </source>
</evidence>
<accession>A0AA37MKI1</accession>
<dbReference type="Gene3D" id="3.40.50.1820">
    <property type="entry name" value="alpha/beta hydrolase"/>
    <property type="match status" value="1"/>
</dbReference>
<sequence>MIAREFHDRQHEKWALIRGNDNSSLAIFIHGFRGNHLTTWGILPELFVKNADLDEVLVHWDFLFLGYKTETISSYLDIAHLLSTQWELASRGQRPFAHEYRKLALFGHSLGTLGIRQFLCAKCLHTVQLNDVLSSVTLFGTPLNGSPFASMGRLFGGGPICDALKPNNPQLRMLRSWTDSVFPGFSWRSVKIILGADDRVVGSQYADLIKFPGDVDNPLVVNLDHGRIVKPAEWDKSIVRDIIVEALR</sequence>
<dbReference type="SUPFAM" id="SSF53474">
    <property type="entry name" value="alpha/beta-Hydrolases"/>
    <property type="match status" value="1"/>
</dbReference>
<evidence type="ECO:0000313" key="1">
    <source>
        <dbReference type="EMBL" id="GJH30943.1"/>
    </source>
</evidence>
<dbReference type="EMBL" id="BPUS01000053">
    <property type="protein sequence ID" value="GJH30943.1"/>
    <property type="molecule type" value="Genomic_DNA"/>
</dbReference>
<reference evidence="1" key="1">
    <citation type="submission" date="2022-09" db="EMBL/GenBank/DDBJ databases">
        <title>Isolation and characterization of 3-chlorobenzoate degrading bacteria from soils in Shizuoka.</title>
        <authorList>
            <person name="Ifat A."/>
            <person name="Ogawa N."/>
            <person name="Kimbara K."/>
            <person name="Moriuchi R."/>
            <person name="Dohra H."/>
            <person name="Shintani M."/>
        </authorList>
    </citation>
    <scope>NUCLEOTIDE SEQUENCE</scope>
    <source>
        <strain evidence="1">19CS4-2</strain>
    </source>
</reference>
<dbReference type="AlphaFoldDB" id="A0AA37MKI1"/>
<evidence type="ECO:0008006" key="3">
    <source>
        <dbReference type="Google" id="ProtNLM"/>
    </source>
</evidence>